<protein>
    <recommendedName>
        <fullName evidence="4">PHD-type domain-containing protein</fullName>
    </recommendedName>
</protein>
<feature type="domain" description="PHD-type" evidence="4">
    <location>
        <begin position="1"/>
        <end position="52"/>
    </location>
</feature>
<dbReference type="PROSITE" id="PS51805">
    <property type="entry name" value="EPHD"/>
    <property type="match status" value="1"/>
</dbReference>
<keyword evidence="6" id="KW-1185">Reference proteome</keyword>
<dbReference type="Proteomes" id="UP001632038">
    <property type="component" value="Unassembled WGS sequence"/>
</dbReference>
<dbReference type="GO" id="GO:0008270">
    <property type="term" value="F:zinc ion binding"/>
    <property type="evidence" value="ECO:0007669"/>
    <property type="project" value="UniProtKB-KW"/>
</dbReference>
<evidence type="ECO:0000256" key="1">
    <source>
        <dbReference type="ARBA" id="ARBA00022723"/>
    </source>
</evidence>
<organism evidence="5 6">
    <name type="scientific">Castilleja foliolosa</name>
    <dbReference type="NCBI Taxonomy" id="1961234"/>
    <lineage>
        <taxon>Eukaryota</taxon>
        <taxon>Viridiplantae</taxon>
        <taxon>Streptophyta</taxon>
        <taxon>Embryophyta</taxon>
        <taxon>Tracheophyta</taxon>
        <taxon>Spermatophyta</taxon>
        <taxon>Magnoliopsida</taxon>
        <taxon>eudicotyledons</taxon>
        <taxon>Gunneridae</taxon>
        <taxon>Pentapetalae</taxon>
        <taxon>asterids</taxon>
        <taxon>lamiids</taxon>
        <taxon>Lamiales</taxon>
        <taxon>Orobanchaceae</taxon>
        <taxon>Pedicularideae</taxon>
        <taxon>Castillejinae</taxon>
        <taxon>Castilleja</taxon>
    </lineage>
</organism>
<sequence>MKPTTDGRWAHLTCAIWIPDVKLLNKQLEYDVLLPLKNPGSKVQECLQKCWC</sequence>
<accession>A0ABD3BXB0</accession>
<evidence type="ECO:0000313" key="5">
    <source>
        <dbReference type="EMBL" id="KAL3621828.1"/>
    </source>
</evidence>
<evidence type="ECO:0000256" key="3">
    <source>
        <dbReference type="ARBA" id="ARBA00022833"/>
    </source>
</evidence>
<dbReference type="InterPro" id="IPR034732">
    <property type="entry name" value="EPHD"/>
</dbReference>
<gene>
    <name evidence="5" type="ORF">CASFOL_034314</name>
</gene>
<dbReference type="GO" id="GO:0005634">
    <property type="term" value="C:nucleus"/>
    <property type="evidence" value="ECO:0007669"/>
    <property type="project" value="UniProtKB-ARBA"/>
</dbReference>
<comment type="caution">
    <text evidence="5">The sequence shown here is derived from an EMBL/GenBank/DDBJ whole genome shotgun (WGS) entry which is preliminary data.</text>
</comment>
<keyword evidence="2" id="KW-0863">Zinc-finger</keyword>
<dbReference type="AlphaFoldDB" id="A0ABD3BXB0"/>
<keyword evidence="3" id="KW-0862">Zinc</keyword>
<name>A0ABD3BXB0_9LAMI</name>
<proteinExistence type="predicted"/>
<evidence type="ECO:0000313" key="6">
    <source>
        <dbReference type="Proteomes" id="UP001632038"/>
    </source>
</evidence>
<keyword evidence="1" id="KW-0479">Metal-binding</keyword>
<dbReference type="EMBL" id="JAVIJP010000062">
    <property type="protein sequence ID" value="KAL3621828.1"/>
    <property type="molecule type" value="Genomic_DNA"/>
</dbReference>
<reference evidence="6" key="1">
    <citation type="journal article" date="2024" name="IScience">
        <title>Strigolactones Initiate the Formation of Haustorium-like Structures in Castilleja.</title>
        <authorList>
            <person name="Buerger M."/>
            <person name="Peterson D."/>
            <person name="Chory J."/>
        </authorList>
    </citation>
    <scope>NUCLEOTIDE SEQUENCE [LARGE SCALE GENOMIC DNA]</scope>
</reference>
<evidence type="ECO:0000259" key="4">
    <source>
        <dbReference type="PROSITE" id="PS51805"/>
    </source>
</evidence>
<evidence type="ECO:0000256" key="2">
    <source>
        <dbReference type="ARBA" id="ARBA00022771"/>
    </source>
</evidence>